<evidence type="ECO:0000313" key="2">
    <source>
        <dbReference type="Proteomes" id="UP001162834"/>
    </source>
</evidence>
<dbReference type="Proteomes" id="UP001162834">
    <property type="component" value="Chromosome"/>
</dbReference>
<sequence>MNQTGHPQTLQAVQLGNRNAEQHGLYAGPGRELDPLAQEVADWLMQARHTEPLDLMAAIEIGKLAVLIDRVDTALGDGVVERKGQPRGLIDMRIRLSSRLEKWLRQFGLTPAARADFAKALAGGSFREKIEARRAALAQQQEAGDAPR</sequence>
<accession>A0A9E6XX38</accession>
<dbReference type="AlphaFoldDB" id="A0A9E6XX38"/>
<protein>
    <submittedName>
        <fullName evidence="1">Uncharacterized protein</fullName>
    </submittedName>
</protein>
<dbReference type="KEGG" id="sbae:DSM104329_02497"/>
<evidence type="ECO:0000313" key="1">
    <source>
        <dbReference type="EMBL" id="UGS36099.1"/>
    </source>
</evidence>
<dbReference type="RefSeq" id="WP_259315776.1">
    <property type="nucleotide sequence ID" value="NZ_CP087164.1"/>
</dbReference>
<name>A0A9E6XX38_9ACTN</name>
<reference evidence="1" key="1">
    <citation type="journal article" date="2022" name="Int. J. Syst. Evol. Microbiol.">
        <title>Pseudomonas aegrilactucae sp. nov. and Pseudomonas morbosilactucae sp. nov., pathogens causing bacterial rot of lettuce in Japan.</title>
        <authorList>
            <person name="Sawada H."/>
            <person name="Fujikawa T."/>
            <person name="Satou M."/>
        </authorList>
    </citation>
    <scope>NUCLEOTIDE SEQUENCE</scope>
    <source>
        <strain evidence="1">0166_1</strain>
    </source>
</reference>
<dbReference type="EMBL" id="CP087164">
    <property type="protein sequence ID" value="UGS36099.1"/>
    <property type="molecule type" value="Genomic_DNA"/>
</dbReference>
<keyword evidence="2" id="KW-1185">Reference proteome</keyword>
<organism evidence="1 2">
    <name type="scientific">Capillimicrobium parvum</name>
    <dbReference type="NCBI Taxonomy" id="2884022"/>
    <lineage>
        <taxon>Bacteria</taxon>
        <taxon>Bacillati</taxon>
        <taxon>Actinomycetota</taxon>
        <taxon>Thermoleophilia</taxon>
        <taxon>Solirubrobacterales</taxon>
        <taxon>Capillimicrobiaceae</taxon>
        <taxon>Capillimicrobium</taxon>
    </lineage>
</organism>
<gene>
    <name evidence="1" type="ORF">DSM104329_02497</name>
</gene>
<proteinExistence type="predicted"/>